<proteinExistence type="predicted"/>
<sequence>MIIAQVMGPKDWALILTPMATILAVLLHDAYQFVKDKRQIHHQKQLEAYETFYVPAIKWFYQLNPDGASYQEMKWNNPDVDKMDQLITENIKYVSPEILKIYILYFRSAHEQGSVKTDSGLDISMDFLNSTPKEAVQHQSLEIAKYFHALMVTITTEANKESRKLGMPEIGKPMLENLQDMNLAPKNKREGLWRLLHKRFDK</sequence>
<evidence type="ECO:0000313" key="3">
    <source>
        <dbReference type="Proteomes" id="UP001597195"/>
    </source>
</evidence>
<dbReference type="Proteomes" id="UP001597195">
    <property type="component" value="Unassembled WGS sequence"/>
</dbReference>
<keyword evidence="1" id="KW-1133">Transmembrane helix</keyword>
<evidence type="ECO:0000313" key="2">
    <source>
        <dbReference type="EMBL" id="MFD1548150.1"/>
    </source>
</evidence>
<reference evidence="3" key="1">
    <citation type="journal article" date="2019" name="Int. J. Syst. Evol. Microbiol.">
        <title>The Global Catalogue of Microorganisms (GCM) 10K type strain sequencing project: providing services to taxonomists for standard genome sequencing and annotation.</title>
        <authorList>
            <consortium name="The Broad Institute Genomics Platform"/>
            <consortium name="The Broad Institute Genome Sequencing Center for Infectious Disease"/>
            <person name="Wu L."/>
            <person name="Ma J."/>
        </authorList>
    </citation>
    <scope>NUCLEOTIDE SEQUENCE [LARGE SCALE GENOMIC DNA]</scope>
    <source>
        <strain evidence="3">CCM 8906</strain>
    </source>
</reference>
<feature type="transmembrane region" description="Helical" evidence="1">
    <location>
        <begin position="12"/>
        <end position="34"/>
    </location>
</feature>
<dbReference type="RefSeq" id="WP_087609343.1">
    <property type="nucleotide sequence ID" value="NZ_JBHTOM010000001.1"/>
</dbReference>
<keyword evidence="1" id="KW-0812">Transmembrane</keyword>
<keyword evidence="1" id="KW-0472">Membrane</keyword>
<dbReference type="EMBL" id="JBHTOM010000001">
    <property type="protein sequence ID" value="MFD1548150.1"/>
    <property type="molecule type" value="Genomic_DNA"/>
</dbReference>
<gene>
    <name evidence="2" type="ORF">ACFQ5T_00385</name>
</gene>
<name>A0ABW4GZE4_9LACO</name>
<comment type="caution">
    <text evidence="2">The sequence shown here is derived from an EMBL/GenBank/DDBJ whole genome shotgun (WGS) entry which is preliminary data.</text>
</comment>
<accession>A0ABW4GZE4</accession>
<keyword evidence="3" id="KW-1185">Reference proteome</keyword>
<organism evidence="2 3">
    <name type="scientific">Levilactobacillus fuyuanensis</name>
    <dbReference type="NCBI Taxonomy" id="2486022"/>
    <lineage>
        <taxon>Bacteria</taxon>
        <taxon>Bacillati</taxon>
        <taxon>Bacillota</taxon>
        <taxon>Bacilli</taxon>
        <taxon>Lactobacillales</taxon>
        <taxon>Lactobacillaceae</taxon>
        <taxon>Levilactobacillus</taxon>
    </lineage>
</organism>
<evidence type="ECO:0000256" key="1">
    <source>
        <dbReference type="SAM" id="Phobius"/>
    </source>
</evidence>
<protein>
    <submittedName>
        <fullName evidence="2">Uncharacterized protein</fullName>
    </submittedName>
</protein>